<keyword evidence="5 10" id="KW-1133">Transmembrane helix</keyword>
<evidence type="ECO:0000256" key="9">
    <source>
        <dbReference type="ARBA" id="ARBA00023264"/>
    </source>
</evidence>
<dbReference type="GO" id="GO:0004366">
    <property type="term" value="F:glycerol-3-phosphate O-acyltransferase activity"/>
    <property type="evidence" value="ECO:0007669"/>
    <property type="project" value="UniProtKB-EC"/>
</dbReference>
<evidence type="ECO:0000256" key="4">
    <source>
        <dbReference type="ARBA" id="ARBA00022692"/>
    </source>
</evidence>
<accession>A0ABW5BSK1</accession>
<organism evidence="11 12">
    <name type="scientific">Kiloniella antarctica</name>
    <dbReference type="NCBI Taxonomy" id="1550907"/>
    <lineage>
        <taxon>Bacteria</taxon>
        <taxon>Pseudomonadati</taxon>
        <taxon>Pseudomonadota</taxon>
        <taxon>Alphaproteobacteria</taxon>
        <taxon>Rhodospirillales</taxon>
        <taxon>Kiloniellaceae</taxon>
        <taxon>Kiloniella</taxon>
    </lineage>
</organism>
<evidence type="ECO:0000256" key="10">
    <source>
        <dbReference type="HAMAP-Rule" id="MF_01043"/>
    </source>
</evidence>
<keyword evidence="11" id="KW-0012">Acyltransferase</keyword>
<comment type="subunit">
    <text evidence="10">Probably interacts with PlsX.</text>
</comment>
<comment type="function">
    <text evidence="10">Catalyzes the transfer of an acyl group from acyl-phosphate (acyl-PO(4)) to glycerol-3-phosphate (G3P) to form lysophosphatidic acid (LPA). This enzyme utilizes acyl-phosphate as fatty acyl donor, but not acyl-CoA or acyl-ACP.</text>
</comment>
<dbReference type="HAMAP" id="MF_01043">
    <property type="entry name" value="PlsY"/>
    <property type="match status" value="1"/>
</dbReference>
<feature type="transmembrane region" description="Helical" evidence="10">
    <location>
        <begin position="90"/>
        <end position="107"/>
    </location>
</feature>
<dbReference type="SMART" id="SM01207">
    <property type="entry name" value="G3P_acyltransf"/>
    <property type="match status" value="1"/>
</dbReference>
<keyword evidence="1 10" id="KW-1003">Cell membrane</keyword>
<evidence type="ECO:0000256" key="6">
    <source>
        <dbReference type="ARBA" id="ARBA00023098"/>
    </source>
</evidence>
<comment type="pathway">
    <text evidence="10">Lipid metabolism; phospholipid metabolism.</text>
</comment>
<dbReference type="EC" id="2.3.1.275" evidence="10"/>
<protein>
    <recommendedName>
        <fullName evidence="10">Glycerol-3-phosphate acyltransferase</fullName>
    </recommendedName>
    <alternativeName>
        <fullName evidence="10">Acyl-PO4 G3P acyltransferase</fullName>
    </alternativeName>
    <alternativeName>
        <fullName evidence="10">Acyl-phosphate--glycerol-3-phosphate acyltransferase</fullName>
    </alternativeName>
    <alternativeName>
        <fullName evidence="10">G3P acyltransferase</fullName>
        <shortName evidence="10">GPAT</shortName>
        <ecNumber evidence="10">2.3.1.275</ecNumber>
    </alternativeName>
    <alternativeName>
        <fullName evidence="10">Lysophosphatidic acid synthase</fullName>
        <shortName evidence="10">LPA synthase</shortName>
    </alternativeName>
</protein>
<feature type="transmembrane region" description="Helical" evidence="10">
    <location>
        <begin position="12"/>
        <end position="34"/>
    </location>
</feature>
<dbReference type="PANTHER" id="PTHR30309">
    <property type="entry name" value="INNER MEMBRANE PROTEIN YGIH"/>
    <property type="match status" value="1"/>
</dbReference>
<evidence type="ECO:0000256" key="2">
    <source>
        <dbReference type="ARBA" id="ARBA00022516"/>
    </source>
</evidence>
<dbReference type="InterPro" id="IPR003811">
    <property type="entry name" value="G3P_acylTferase_PlsY"/>
</dbReference>
<evidence type="ECO:0000256" key="8">
    <source>
        <dbReference type="ARBA" id="ARBA00023209"/>
    </source>
</evidence>
<gene>
    <name evidence="10 11" type="primary">plsY</name>
    <name evidence="11" type="ORF">ACFSKO_19375</name>
</gene>
<keyword evidence="6 10" id="KW-0443">Lipid metabolism</keyword>
<evidence type="ECO:0000256" key="1">
    <source>
        <dbReference type="ARBA" id="ARBA00022475"/>
    </source>
</evidence>
<dbReference type="Pfam" id="PF02660">
    <property type="entry name" value="G3P_acyltransf"/>
    <property type="match status" value="1"/>
</dbReference>
<dbReference type="NCBIfam" id="TIGR00023">
    <property type="entry name" value="glycerol-3-phosphate 1-O-acyltransferase PlsY"/>
    <property type="match status" value="1"/>
</dbReference>
<evidence type="ECO:0000256" key="3">
    <source>
        <dbReference type="ARBA" id="ARBA00022679"/>
    </source>
</evidence>
<keyword evidence="2 10" id="KW-0444">Lipid biosynthesis</keyword>
<keyword evidence="3 10" id="KW-0808">Transferase</keyword>
<evidence type="ECO:0000313" key="11">
    <source>
        <dbReference type="EMBL" id="MFD2207781.1"/>
    </source>
</evidence>
<feature type="transmembrane region" description="Helical" evidence="10">
    <location>
        <begin position="146"/>
        <end position="165"/>
    </location>
</feature>
<comment type="subcellular location">
    <subcellularLocation>
        <location evidence="10">Cell membrane</location>
        <topology evidence="10">Multi-pass membrane protein</topology>
    </subcellularLocation>
</comment>
<feature type="transmembrane region" description="Helical" evidence="10">
    <location>
        <begin position="63"/>
        <end position="84"/>
    </location>
</feature>
<keyword evidence="7 10" id="KW-0472">Membrane</keyword>
<keyword evidence="8 10" id="KW-0594">Phospholipid biosynthesis</keyword>
<comment type="catalytic activity">
    <reaction evidence="10">
        <text>an acyl phosphate + sn-glycerol 3-phosphate = a 1-acyl-sn-glycero-3-phosphate + phosphate</text>
        <dbReference type="Rhea" id="RHEA:34075"/>
        <dbReference type="ChEBI" id="CHEBI:43474"/>
        <dbReference type="ChEBI" id="CHEBI:57597"/>
        <dbReference type="ChEBI" id="CHEBI:57970"/>
        <dbReference type="ChEBI" id="CHEBI:59918"/>
        <dbReference type="EC" id="2.3.1.275"/>
    </reaction>
</comment>
<evidence type="ECO:0000313" key="12">
    <source>
        <dbReference type="Proteomes" id="UP001597294"/>
    </source>
</evidence>
<comment type="caution">
    <text evidence="11">The sequence shown here is derived from an EMBL/GenBank/DDBJ whole genome shotgun (WGS) entry which is preliminary data.</text>
</comment>
<dbReference type="RefSeq" id="WP_380254767.1">
    <property type="nucleotide sequence ID" value="NZ_JBHUII010000013.1"/>
</dbReference>
<name>A0ABW5BSK1_9PROT</name>
<comment type="similarity">
    <text evidence="10">Belongs to the PlsY family.</text>
</comment>
<proteinExistence type="inferred from homology"/>
<keyword evidence="4 10" id="KW-0812">Transmembrane</keyword>
<keyword evidence="12" id="KW-1185">Reference proteome</keyword>
<feature type="transmembrane region" description="Helical" evidence="10">
    <location>
        <begin position="119"/>
        <end position="140"/>
    </location>
</feature>
<keyword evidence="9 10" id="KW-1208">Phospholipid metabolism</keyword>
<dbReference type="PANTHER" id="PTHR30309:SF0">
    <property type="entry name" value="GLYCEROL-3-PHOSPHATE ACYLTRANSFERASE-RELATED"/>
    <property type="match status" value="1"/>
</dbReference>
<evidence type="ECO:0000256" key="5">
    <source>
        <dbReference type="ARBA" id="ARBA00022989"/>
    </source>
</evidence>
<evidence type="ECO:0000256" key="7">
    <source>
        <dbReference type="ARBA" id="ARBA00023136"/>
    </source>
</evidence>
<dbReference type="EMBL" id="JBHUII010000013">
    <property type="protein sequence ID" value="MFD2207781.1"/>
    <property type="molecule type" value="Genomic_DNA"/>
</dbReference>
<dbReference type="Proteomes" id="UP001597294">
    <property type="component" value="Unassembled WGS sequence"/>
</dbReference>
<reference evidence="12" key="1">
    <citation type="journal article" date="2019" name="Int. J. Syst. Evol. Microbiol.">
        <title>The Global Catalogue of Microorganisms (GCM) 10K type strain sequencing project: providing services to taxonomists for standard genome sequencing and annotation.</title>
        <authorList>
            <consortium name="The Broad Institute Genomics Platform"/>
            <consortium name="The Broad Institute Genome Sequencing Center for Infectious Disease"/>
            <person name="Wu L."/>
            <person name="Ma J."/>
        </authorList>
    </citation>
    <scope>NUCLEOTIDE SEQUENCE [LARGE SCALE GENOMIC DNA]</scope>
    <source>
        <strain evidence="12">CGMCC 4.7192</strain>
    </source>
</reference>
<sequence length="205" mass="22212">MPDPISWSHVAPYYLIAFFSSYLLGSVPFGLVITRVFGLGDIRKIGSGNIGATNVLRTGRKGLALLTLICDSGKGAVAVMIAFLWGPDTALIAALGAVLGHLFPIWLKFKGGKGVATTLGVVFALSWQVGIIACLTWFVTALTLRISSLSALMAMFATPIAVWFLHKDLQMVELTALLAILVWVRHHENIRRLIKGEEPKIGKKK</sequence>